<reference evidence="3" key="1">
    <citation type="submission" date="2016-10" db="EMBL/GenBank/DDBJ databases">
        <title>The High Quality Genome of Vibrio alginolyticus K01M1.</title>
        <authorList>
            <person name="Wendling C."/>
            <person name="Chibani C.M."/>
            <person name="Hertel R."/>
            <person name="Sproer C."/>
            <person name="Bunk B."/>
            <person name="Overmann J."/>
            <person name="Roth O."/>
            <person name="Liesegang H."/>
        </authorList>
    </citation>
    <scope>NUCLEOTIDE SEQUENCE</scope>
    <source>
        <strain evidence="3">K05K4</strain>
    </source>
</reference>
<dbReference type="EC" id="2.4.1.291" evidence="3"/>
<dbReference type="Pfam" id="PF13439">
    <property type="entry name" value="Glyco_transf_4"/>
    <property type="match status" value="1"/>
</dbReference>
<feature type="domain" description="Glycosyl transferase family 1" evidence="1">
    <location>
        <begin position="176"/>
        <end position="342"/>
    </location>
</feature>
<dbReference type="EMBL" id="CP017902">
    <property type="protein sequence ID" value="ARP17105.1"/>
    <property type="molecule type" value="Genomic_DNA"/>
</dbReference>
<accession>A0A1W6UGR2</accession>
<name>A0A1W6UGR2_VIBAL</name>
<keyword evidence="3" id="KW-0808">Transferase</keyword>
<dbReference type="InterPro" id="IPR001296">
    <property type="entry name" value="Glyco_trans_1"/>
</dbReference>
<dbReference type="Gene3D" id="3.40.50.2000">
    <property type="entry name" value="Glycogen Phosphorylase B"/>
    <property type="match status" value="2"/>
</dbReference>
<keyword evidence="3" id="KW-0328">Glycosyltransferase</keyword>
<proteinExistence type="predicted"/>
<evidence type="ECO:0000313" key="3">
    <source>
        <dbReference type="EMBL" id="ARP17105.1"/>
    </source>
</evidence>
<gene>
    <name evidence="3" type="primary">pglJ_2</name>
    <name evidence="3" type="ORF">K05K4_02090</name>
</gene>
<dbReference type="GO" id="GO:0016757">
    <property type="term" value="F:glycosyltransferase activity"/>
    <property type="evidence" value="ECO:0007669"/>
    <property type="project" value="UniProtKB-KW"/>
</dbReference>
<dbReference type="PANTHER" id="PTHR12526">
    <property type="entry name" value="GLYCOSYLTRANSFERASE"/>
    <property type="match status" value="1"/>
</dbReference>
<dbReference type="RefSeq" id="WP_086046467.1">
    <property type="nucleotide sequence ID" value="NZ_CP017889.1"/>
</dbReference>
<feature type="domain" description="Glycosyltransferase subfamily 4-like N-terminal" evidence="2">
    <location>
        <begin position="12"/>
        <end position="167"/>
    </location>
</feature>
<organism evidence="3">
    <name type="scientific">Vibrio alginolyticus</name>
    <dbReference type="NCBI Taxonomy" id="663"/>
    <lineage>
        <taxon>Bacteria</taxon>
        <taxon>Pseudomonadati</taxon>
        <taxon>Pseudomonadota</taxon>
        <taxon>Gammaproteobacteria</taxon>
        <taxon>Vibrionales</taxon>
        <taxon>Vibrionaceae</taxon>
        <taxon>Vibrio</taxon>
    </lineage>
</organism>
<dbReference type="SUPFAM" id="SSF53756">
    <property type="entry name" value="UDP-Glycosyltransferase/glycogen phosphorylase"/>
    <property type="match status" value="1"/>
</dbReference>
<protein>
    <submittedName>
        <fullName evidence="3">4-alpha-N-acetylgalactosaminyltransferase</fullName>
        <ecNumber evidence="3">2.4.1.291</ecNumber>
    </submittedName>
</protein>
<evidence type="ECO:0000259" key="1">
    <source>
        <dbReference type="Pfam" id="PF00534"/>
    </source>
</evidence>
<dbReference type="Pfam" id="PF00534">
    <property type="entry name" value="Glycos_transf_1"/>
    <property type="match status" value="1"/>
</dbReference>
<dbReference type="GO" id="GO:1901135">
    <property type="term" value="P:carbohydrate derivative metabolic process"/>
    <property type="evidence" value="ECO:0007669"/>
    <property type="project" value="UniProtKB-ARBA"/>
</dbReference>
<evidence type="ECO:0000259" key="2">
    <source>
        <dbReference type="Pfam" id="PF13439"/>
    </source>
</evidence>
<sequence length="364" mass="39925">MKITLISTGLEVGGGEKQVCDLADQFSSKGHLVQLISLTGKTVLSPKSSMVELIELQATKAPLSLLQALLKAKKHIDRFEPDVVHSHMIHANIFSRFLKLIGSSAPLVCTAHSTNEGGSLRTLAYRYTDWLCNLNTNVSEEAVKVYLDKKTCKPGKIVAVVNGIDVDKFHFDVSVREDKRKLLELGSDEMLFLAVGRLSEAKDYPNLLDAFSELIASHNVKAKLAIVGVGELEDEIKAKVHDMNLSNSVRFLGLQPDVENWMCAADIFVMSSAWEGLPLVLLEAMACERVVVATDCGGIRGAVQENGKVVPTRNSNALARALATYIELPASNREKLGKLAREYIVDNYSLSAVAEKWISIYRSL</sequence>
<dbReference type="AlphaFoldDB" id="A0A1W6UGR2"/>
<dbReference type="InterPro" id="IPR028098">
    <property type="entry name" value="Glyco_trans_4-like_N"/>
</dbReference>